<dbReference type="InterPro" id="IPR012337">
    <property type="entry name" value="RNaseH-like_sf"/>
</dbReference>
<comment type="caution">
    <text evidence="2">The sequence shown here is derived from an EMBL/GenBank/DDBJ whole genome shotgun (WGS) entry which is preliminary data.</text>
</comment>
<dbReference type="Gene3D" id="3.30.420.10">
    <property type="entry name" value="Ribonuclease H-like superfamily/Ribonuclease H"/>
    <property type="match status" value="1"/>
</dbReference>
<name>A0ABQ9ITK1_9CUCU</name>
<dbReference type="CDD" id="cd09276">
    <property type="entry name" value="Rnase_HI_RT_non_LTR"/>
    <property type="match status" value="1"/>
</dbReference>
<proteinExistence type="predicted"/>
<organism evidence="2 3">
    <name type="scientific">Molorchus minor</name>
    <dbReference type="NCBI Taxonomy" id="1323400"/>
    <lineage>
        <taxon>Eukaryota</taxon>
        <taxon>Metazoa</taxon>
        <taxon>Ecdysozoa</taxon>
        <taxon>Arthropoda</taxon>
        <taxon>Hexapoda</taxon>
        <taxon>Insecta</taxon>
        <taxon>Pterygota</taxon>
        <taxon>Neoptera</taxon>
        <taxon>Endopterygota</taxon>
        <taxon>Coleoptera</taxon>
        <taxon>Polyphaga</taxon>
        <taxon>Cucujiformia</taxon>
        <taxon>Chrysomeloidea</taxon>
        <taxon>Cerambycidae</taxon>
        <taxon>Lamiinae</taxon>
        <taxon>Monochamini</taxon>
        <taxon>Molorchus</taxon>
    </lineage>
</organism>
<dbReference type="PROSITE" id="PS50879">
    <property type="entry name" value="RNASE_H_1"/>
    <property type="match status" value="1"/>
</dbReference>
<feature type="domain" description="RNase H type-1" evidence="1">
    <location>
        <begin position="1"/>
        <end position="118"/>
    </location>
</feature>
<accession>A0ABQ9ITK1</accession>
<dbReference type="Proteomes" id="UP001162164">
    <property type="component" value="Unassembled WGS sequence"/>
</dbReference>
<sequence length="204" mass="23028">MEEAKMGFFRLPEIPTGIYANLGHNRIKSLAEVYAILHCAKENTTRAYVNRRISIFSDSQAALKVVTNPKATSTLVWECQKELENLGDHNTVTLLWVPGHSEIQGNEKADELAKKKESSTPFIGPEPALKKTEELLLMSRKQVGVVVSLLTGHRALKGHLHRMGLYNGDLKCRLRNRETEAAQHVLCYCKTLDCKRQDIWSTQT</sequence>
<evidence type="ECO:0000313" key="3">
    <source>
        <dbReference type="Proteomes" id="UP001162164"/>
    </source>
</evidence>
<dbReference type="EMBL" id="JAPWTJ010002636">
    <property type="protein sequence ID" value="KAJ8965327.1"/>
    <property type="molecule type" value="Genomic_DNA"/>
</dbReference>
<protein>
    <recommendedName>
        <fullName evidence="1">RNase H type-1 domain-containing protein</fullName>
    </recommendedName>
</protein>
<evidence type="ECO:0000313" key="2">
    <source>
        <dbReference type="EMBL" id="KAJ8965327.1"/>
    </source>
</evidence>
<dbReference type="Pfam" id="PF00075">
    <property type="entry name" value="RNase_H"/>
    <property type="match status" value="1"/>
</dbReference>
<reference evidence="2" key="1">
    <citation type="journal article" date="2023" name="Insect Mol. Biol.">
        <title>Genome sequencing provides insights into the evolution of gene families encoding plant cell wall-degrading enzymes in longhorned beetles.</title>
        <authorList>
            <person name="Shin N.R."/>
            <person name="Okamura Y."/>
            <person name="Kirsch R."/>
            <person name="Pauchet Y."/>
        </authorList>
    </citation>
    <scope>NUCLEOTIDE SEQUENCE</scope>
    <source>
        <strain evidence="2">MMC_N1</strain>
    </source>
</reference>
<dbReference type="InterPro" id="IPR036397">
    <property type="entry name" value="RNaseH_sf"/>
</dbReference>
<dbReference type="SUPFAM" id="SSF53098">
    <property type="entry name" value="Ribonuclease H-like"/>
    <property type="match status" value="1"/>
</dbReference>
<dbReference type="InterPro" id="IPR002156">
    <property type="entry name" value="RNaseH_domain"/>
</dbReference>
<keyword evidence="3" id="KW-1185">Reference proteome</keyword>
<evidence type="ECO:0000259" key="1">
    <source>
        <dbReference type="PROSITE" id="PS50879"/>
    </source>
</evidence>
<gene>
    <name evidence="2" type="ORF">NQ317_002389</name>
</gene>